<dbReference type="GO" id="GO:0003676">
    <property type="term" value="F:nucleic acid binding"/>
    <property type="evidence" value="ECO:0007669"/>
    <property type="project" value="InterPro"/>
</dbReference>
<protein>
    <submittedName>
        <fullName evidence="2">Ribonuclease H-like domain-containing protein</fullName>
    </submittedName>
</protein>
<reference evidence="2" key="1">
    <citation type="submission" date="2020-10" db="EMBL/GenBank/DDBJ databases">
        <authorList>
            <person name="Gilroy R."/>
        </authorList>
    </citation>
    <scope>NUCLEOTIDE SEQUENCE</scope>
    <source>
        <strain evidence="2">CHK187-14744</strain>
    </source>
</reference>
<evidence type="ECO:0000313" key="2">
    <source>
        <dbReference type="EMBL" id="HIU02309.1"/>
    </source>
</evidence>
<dbReference type="Gene3D" id="3.30.420.10">
    <property type="entry name" value="Ribonuclease H-like superfamily/Ribonuclease H"/>
    <property type="match status" value="1"/>
</dbReference>
<proteinExistence type="predicted"/>
<dbReference type="SUPFAM" id="SSF53098">
    <property type="entry name" value="Ribonuclease H-like"/>
    <property type="match status" value="1"/>
</dbReference>
<dbReference type="Pfam" id="PF13482">
    <property type="entry name" value="RNase_H_2"/>
    <property type="match status" value="1"/>
</dbReference>
<dbReference type="AlphaFoldDB" id="A0A9D1HFL2"/>
<dbReference type="PANTHER" id="PTHR38462">
    <property type="entry name" value="EXONUCLEASE-LIKE PROTEIN"/>
    <property type="match status" value="1"/>
</dbReference>
<name>A0A9D1HFL2_9FIRM</name>
<dbReference type="PANTHER" id="PTHR38462:SF1">
    <property type="entry name" value="YPRB RIBONUCLEASE H-LIKE DOMAIN-CONTAINING PROTEIN"/>
    <property type="match status" value="1"/>
</dbReference>
<comment type="caution">
    <text evidence="2">The sequence shown here is derived from an EMBL/GenBank/DDBJ whole genome shotgun (WGS) entry which is preliminary data.</text>
</comment>
<evidence type="ECO:0000313" key="3">
    <source>
        <dbReference type="Proteomes" id="UP000824164"/>
    </source>
</evidence>
<dbReference type="InterPro" id="IPR036397">
    <property type="entry name" value="RNaseH_sf"/>
</dbReference>
<evidence type="ECO:0000259" key="1">
    <source>
        <dbReference type="Pfam" id="PF13482"/>
    </source>
</evidence>
<gene>
    <name evidence="2" type="ORF">IAB63_03540</name>
</gene>
<dbReference type="EMBL" id="DVLT01000024">
    <property type="protein sequence ID" value="HIU02309.1"/>
    <property type="molecule type" value="Genomic_DNA"/>
</dbReference>
<sequence>MIQFSQSRFTDTTFPSALLPFTKDAVFFDIETTGLSPTSASIFMIGIAWWNGKDGIACQWICDDPSPEGERQLLSIFFQTLDEKGAHILYVYNGRSFDMPFIQKRCIRLGLDFSFKSYQVIDLYRELAPYRKLFPLKNYKLRSFEQFLGYGRRDKLDGKALIRLFFSWTQTKDPASLDLLYLHNLDDLRGFVHIFSLVVYIRFFQGAFTPVEIRMTKDLCQICLESDTAFPVPVGYEQFGMSFHGEGRQAFLSLPIYREGIRYYYPDWKNYVFLTEEGYAIHRSMAAYVDRSHYVPATQEQCYTFFKPGENFADDPDAIRKLCHMTFGSFGFSGKPTFLDTFRI</sequence>
<organism evidence="2 3">
    <name type="scientific">Candidatus Onthocola gallistercoris</name>
    <dbReference type="NCBI Taxonomy" id="2840876"/>
    <lineage>
        <taxon>Bacteria</taxon>
        <taxon>Bacillati</taxon>
        <taxon>Bacillota</taxon>
        <taxon>Bacilli</taxon>
        <taxon>Candidatus Onthocola</taxon>
    </lineage>
</organism>
<dbReference type="Proteomes" id="UP000824164">
    <property type="component" value="Unassembled WGS sequence"/>
</dbReference>
<reference evidence="2" key="2">
    <citation type="journal article" date="2021" name="PeerJ">
        <title>Extensive microbial diversity within the chicken gut microbiome revealed by metagenomics and culture.</title>
        <authorList>
            <person name="Gilroy R."/>
            <person name="Ravi A."/>
            <person name="Getino M."/>
            <person name="Pursley I."/>
            <person name="Horton D.L."/>
            <person name="Alikhan N.F."/>
            <person name="Baker D."/>
            <person name="Gharbi K."/>
            <person name="Hall N."/>
            <person name="Watson M."/>
            <person name="Adriaenssens E.M."/>
            <person name="Foster-Nyarko E."/>
            <person name="Jarju S."/>
            <person name="Secka A."/>
            <person name="Antonio M."/>
            <person name="Oren A."/>
            <person name="Chaudhuri R.R."/>
            <person name="La Ragione R."/>
            <person name="Hildebrand F."/>
            <person name="Pallen M.J."/>
        </authorList>
    </citation>
    <scope>NUCLEOTIDE SEQUENCE</scope>
    <source>
        <strain evidence="2">CHK187-14744</strain>
    </source>
</reference>
<dbReference type="InterPro" id="IPR012337">
    <property type="entry name" value="RNaseH-like_sf"/>
</dbReference>
<feature type="domain" description="YprB ribonuclease H-like" evidence="1">
    <location>
        <begin position="26"/>
        <end position="196"/>
    </location>
</feature>
<accession>A0A9D1HFL2</accession>
<dbReference type="InterPro" id="IPR038720">
    <property type="entry name" value="YprB_RNase_H-like_dom"/>
</dbReference>